<evidence type="ECO:0000256" key="6">
    <source>
        <dbReference type="ARBA" id="ARBA00022695"/>
    </source>
</evidence>
<evidence type="ECO:0000256" key="1">
    <source>
        <dbReference type="ARBA" id="ARBA00004658"/>
    </source>
</evidence>
<evidence type="ECO:0000256" key="12">
    <source>
        <dbReference type="RuleBase" id="RU362021"/>
    </source>
</evidence>
<evidence type="ECO:0000256" key="10">
    <source>
        <dbReference type="ARBA" id="ARBA00048721"/>
    </source>
</evidence>
<keyword evidence="9 12" id="KW-0520">NAD</keyword>
<dbReference type="GO" id="GO:0000309">
    <property type="term" value="F:nicotinamide-nucleotide adenylyltransferase activity"/>
    <property type="evidence" value="ECO:0007669"/>
    <property type="project" value="UniProtKB-EC"/>
</dbReference>
<keyword evidence="7 12" id="KW-0547">Nucleotide-binding</keyword>
<gene>
    <name evidence="15" type="ORF">C6P46_003213</name>
</gene>
<dbReference type="EC" id="2.7.7.1" evidence="12"/>
<evidence type="ECO:0000256" key="11">
    <source>
        <dbReference type="ARBA" id="ARBA00049001"/>
    </source>
</evidence>
<dbReference type="NCBIfam" id="TIGR00482">
    <property type="entry name" value="nicotinate (nicotinamide) nucleotide adenylyltransferase"/>
    <property type="match status" value="1"/>
</dbReference>
<dbReference type="GO" id="GO:0009435">
    <property type="term" value="P:NAD+ biosynthetic process"/>
    <property type="evidence" value="ECO:0007669"/>
    <property type="project" value="InterPro"/>
</dbReference>
<accession>A0A9P7B6L5</accession>
<sequence>MQGDYEFPTQRLSTLDGPDVDKTPLVLVACGSYSPVTFLHLRLFEMARDDAHFNSQFRVVGGYLSPVNDRYAKLGLASATHRVAMCDAAVHDTSDWLMVDPWEARQPRYLPTAQVLDHFDHELNSLRGGADCRVRDPATGDVRIVKKRVRIMLLAGSDLILTMSEPGVWAEKDLHHILGIYGCYIIERSESELDQSIFSSSSVHSRSPLALYRHNIHMVEQTVRNDVSSTKVRLFIRKGMSVKYLIPTVVIHYINHHGLYRKSDKRRDSLAQATPSPNLVPQQQATEPPPPPIASTSSSSFQQHASQPPPPPPPQQDLLLQPFALPASVVSTSSPSWASTFPPAASTSTDRPRQHQQNEEADPRTRRTSLSRSGGQRGSFSRGEHEERFELVIAAGVGTGVGGLGPSGGGEDDVTMRAA</sequence>
<feature type="region of interest" description="Disordered" evidence="13">
    <location>
        <begin position="264"/>
        <end position="319"/>
    </location>
</feature>
<feature type="region of interest" description="Disordered" evidence="13">
    <location>
        <begin position="398"/>
        <end position="419"/>
    </location>
</feature>
<dbReference type="Proteomes" id="UP000777482">
    <property type="component" value="Unassembled WGS sequence"/>
</dbReference>
<dbReference type="GO" id="GO:0004515">
    <property type="term" value="F:nicotinate-nucleotide adenylyltransferase activity"/>
    <property type="evidence" value="ECO:0007669"/>
    <property type="project" value="UniProtKB-EC"/>
</dbReference>
<protein>
    <recommendedName>
        <fullName evidence="12">Nicotinamide-nucleotide adenylyltransferase</fullName>
        <ecNumber evidence="12">2.7.7.1</ecNumber>
        <ecNumber evidence="12">2.7.7.18</ecNumber>
    </recommendedName>
</protein>
<comment type="caution">
    <text evidence="15">The sequence shown here is derived from an EMBL/GenBank/DDBJ whole genome shotgun (WGS) entry which is preliminary data.</text>
</comment>
<name>A0A9P7B6L5_RHOMI</name>
<keyword evidence="4 12" id="KW-0662">Pyridine nucleotide biosynthesis</keyword>
<evidence type="ECO:0000256" key="9">
    <source>
        <dbReference type="ARBA" id="ARBA00023027"/>
    </source>
</evidence>
<dbReference type="InterPro" id="IPR014729">
    <property type="entry name" value="Rossmann-like_a/b/a_fold"/>
</dbReference>
<feature type="region of interest" description="Disordered" evidence="13">
    <location>
        <begin position="332"/>
        <end position="386"/>
    </location>
</feature>
<dbReference type="EC" id="2.7.7.18" evidence="12"/>
<evidence type="ECO:0000256" key="2">
    <source>
        <dbReference type="ARBA" id="ARBA00005019"/>
    </source>
</evidence>
<evidence type="ECO:0000256" key="5">
    <source>
        <dbReference type="ARBA" id="ARBA00022679"/>
    </source>
</evidence>
<dbReference type="Gene3D" id="3.40.50.620">
    <property type="entry name" value="HUPs"/>
    <property type="match status" value="1"/>
</dbReference>
<dbReference type="Pfam" id="PF01467">
    <property type="entry name" value="CTP_transf_like"/>
    <property type="match status" value="1"/>
</dbReference>
<dbReference type="InterPro" id="IPR005248">
    <property type="entry name" value="NadD/NMNAT"/>
</dbReference>
<evidence type="ECO:0000259" key="14">
    <source>
        <dbReference type="Pfam" id="PF01467"/>
    </source>
</evidence>
<dbReference type="CDD" id="cd09286">
    <property type="entry name" value="NMNAT_Eukarya"/>
    <property type="match status" value="1"/>
</dbReference>
<evidence type="ECO:0000256" key="3">
    <source>
        <dbReference type="ARBA" id="ARBA00007064"/>
    </source>
</evidence>
<feature type="compositionally biased region" description="Low complexity" evidence="13">
    <location>
        <begin position="368"/>
        <end position="381"/>
    </location>
</feature>
<evidence type="ECO:0000256" key="8">
    <source>
        <dbReference type="ARBA" id="ARBA00022840"/>
    </source>
</evidence>
<dbReference type="AlphaFoldDB" id="A0A9P7B6L5"/>
<dbReference type="OrthoDB" id="422187at2759"/>
<evidence type="ECO:0000313" key="16">
    <source>
        <dbReference type="Proteomes" id="UP000777482"/>
    </source>
</evidence>
<dbReference type="FunFam" id="3.40.50.620:FF:000181">
    <property type="entry name" value="Nicotinamide/nicotinic acid mononucleotide adenylyltransferase 3"/>
    <property type="match status" value="1"/>
</dbReference>
<keyword evidence="6 12" id="KW-0548">Nucleotidyltransferase</keyword>
<evidence type="ECO:0000313" key="15">
    <source>
        <dbReference type="EMBL" id="KAG0662708.1"/>
    </source>
</evidence>
<evidence type="ECO:0000256" key="4">
    <source>
        <dbReference type="ARBA" id="ARBA00022642"/>
    </source>
</evidence>
<dbReference type="SUPFAM" id="SSF52374">
    <property type="entry name" value="Nucleotidylyl transferase"/>
    <property type="match status" value="1"/>
</dbReference>
<dbReference type="InterPro" id="IPR045094">
    <property type="entry name" value="NMNAT_euk"/>
</dbReference>
<dbReference type="PANTHER" id="PTHR12039:SF0">
    <property type="entry name" value="NICOTINAMIDE-NUCLEOTIDE ADENYLYLTRANSFERASE"/>
    <property type="match status" value="1"/>
</dbReference>
<evidence type="ECO:0000256" key="7">
    <source>
        <dbReference type="ARBA" id="ARBA00022741"/>
    </source>
</evidence>
<comment type="pathway">
    <text evidence="2">Cofactor biosynthesis; NAD(+) biosynthesis; deamido-NAD(+) from nicotinate D-ribonucleotide: step 1/1.</text>
</comment>
<evidence type="ECO:0000256" key="13">
    <source>
        <dbReference type="SAM" id="MobiDB-lite"/>
    </source>
</evidence>
<keyword evidence="8 12" id="KW-0067">ATP-binding</keyword>
<comment type="catalytic activity">
    <reaction evidence="11 12">
        <text>beta-nicotinamide D-ribonucleotide + ATP + H(+) = diphosphate + NAD(+)</text>
        <dbReference type="Rhea" id="RHEA:21360"/>
        <dbReference type="ChEBI" id="CHEBI:14649"/>
        <dbReference type="ChEBI" id="CHEBI:15378"/>
        <dbReference type="ChEBI" id="CHEBI:30616"/>
        <dbReference type="ChEBI" id="CHEBI:33019"/>
        <dbReference type="ChEBI" id="CHEBI:57540"/>
        <dbReference type="EC" id="2.7.7.1"/>
    </reaction>
</comment>
<feature type="compositionally biased region" description="Polar residues" evidence="13">
    <location>
        <begin position="271"/>
        <end position="280"/>
    </location>
</feature>
<feature type="compositionally biased region" description="Gly residues" evidence="13">
    <location>
        <begin position="398"/>
        <end position="409"/>
    </location>
</feature>
<comment type="catalytic activity">
    <reaction evidence="10 12">
        <text>nicotinate beta-D-ribonucleotide + ATP + H(+) = deamido-NAD(+) + diphosphate</text>
        <dbReference type="Rhea" id="RHEA:22860"/>
        <dbReference type="ChEBI" id="CHEBI:15378"/>
        <dbReference type="ChEBI" id="CHEBI:30616"/>
        <dbReference type="ChEBI" id="CHEBI:33019"/>
        <dbReference type="ChEBI" id="CHEBI:57502"/>
        <dbReference type="ChEBI" id="CHEBI:58437"/>
        <dbReference type="EC" id="2.7.7.18"/>
    </reaction>
</comment>
<reference evidence="15 16" key="1">
    <citation type="submission" date="2020-11" db="EMBL/GenBank/DDBJ databases">
        <title>Kefir isolates.</title>
        <authorList>
            <person name="Marcisauskas S."/>
            <person name="Kim Y."/>
            <person name="Blasche S."/>
        </authorList>
    </citation>
    <scope>NUCLEOTIDE SEQUENCE [LARGE SCALE GENOMIC DNA]</scope>
    <source>
        <strain evidence="15 16">KR</strain>
    </source>
</reference>
<dbReference type="EMBL" id="PUHQ01000025">
    <property type="protein sequence ID" value="KAG0662708.1"/>
    <property type="molecule type" value="Genomic_DNA"/>
</dbReference>
<proteinExistence type="inferred from homology"/>
<dbReference type="PANTHER" id="PTHR12039">
    <property type="entry name" value="NICOTINAMIDE MONONUCLEOTIDE ADENYLYLTRANSFERASE"/>
    <property type="match status" value="1"/>
</dbReference>
<feature type="domain" description="Cytidyltransferase-like" evidence="14">
    <location>
        <begin position="28"/>
        <end position="233"/>
    </location>
</feature>
<dbReference type="GO" id="GO:0005524">
    <property type="term" value="F:ATP binding"/>
    <property type="evidence" value="ECO:0007669"/>
    <property type="project" value="UniProtKB-KW"/>
</dbReference>
<keyword evidence="5 12" id="KW-0808">Transferase</keyword>
<dbReference type="InterPro" id="IPR004821">
    <property type="entry name" value="Cyt_trans-like"/>
</dbReference>
<feature type="compositionally biased region" description="Low complexity" evidence="13">
    <location>
        <begin position="294"/>
        <end position="306"/>
    </location>
</feature>
<keyword evidence="16" id="KW-1185">Reference proteome</keyword>
<organism evidence="15 16">
    <name type="scientific">Rhodotorula mucilaginosa</name>
    <name type="common">Yeast</name>
    <name type="synonym">Rhodotorula rubra</name>
    <dbReference type="NCBI Taxonomy" id="5537"/>
    <lineage>
        <taxon>Eukaryota</taxon>
        <taxon>Fungi</taxon>
        <taxon>Dikarya</taxon>
        <taxon>Basidiomycota</taxon>
        <taxon>Pucciniomycotina</taxon>
        <taxon>Microbotryomycetes</taxon>
        <taxon>Sporidiobolales</taxon>
        <taxon>Sporidiobolaceae</taxon>
        <taxon>Rhodotorula</taxon>
    </lineage>
</organism>
<comment type="pathway">
    <text evidence="1 12">Cofactor biosynthesis; NAD(+) biosynthesis; NAD(+) from nicotinamide D-ribonucleotide: step 1/1.</text>
</comment>
<feature type="compositionally biased region" description="Low complexity" evidence="13">
    <location>
        <begin position="332"/>
        <end position="349"/>
    </location>
</feature>
<dbReference type="InterPro" id="IPR051182">
    <property type="entry name" value="Euk_NMN_adenylyltrnsfrase"/>
</dbReference>
<comment type="similarity">
    <text evidence="3 12">Belongs to the eukaryotic NMN adenylyltransferase family.</text>
</comment>
<feature type="compositionally biased region" description="Basic and acidic residues" evidence="13">
    <location>
        <begin position="350"/>
        <end position="365"/>
    </location>
</feature>